<evidence type="ECO:0000256" key="7">
    <source>
        <dbReference type="SAM" id="MobiDB-lite"/>
    </source>
</evidence>
<feature type="compositionally biased region" description="Polar residues" evidence="7">
    <location>
        <begin position="301"/>
        <end position="315"/>
    </location>
</feature>
<comment type="similarity">
    <text evidence="6">Belongs to the FtsQ/DivIB family. DivIB subfamily.</text>
</comment>
<dbReference type="InterPro" id="IPR026580">
    <property type="entry name" value="DivIB"/>
</dbReference>
<evidence type="ECO:0000256" key="5">
    <source>
        <dbReference type="ARBA" id="ARBA00023306"/>
    </source>
</evidence>
<dbReference type="Proteomes" id="UP000321429">
    <property type="component" value="Unassembled WGS sequence"/>
</dbReference>
<evidence type="ECO:0000256" key="3">
    <source>
        <dbReference type="ARBA" id="ARBA00022692"/>
    </source>
</evidence>
<evidence type="ECO:0000256" key="1">
    <source>
        <dbReference type="ARBA" id="ARBA00022475"/>
    </source>
</evidence>
<dbReference type="PANTHER" id="PTHR37820:SF1">
    <property type="entry name" value="CELL DIVISION PROTEIN FTSQ"/>
    <property type="match status" value="1"/>
</dbReference>
<keyword evidence="6" id="KW-0472">Membrane</keyword>
<dbReference type="GO" id="GO:0005886">
    <property type="term" value="C:plasma membrane"/>
    <property type="evidence" value="ECO:0007669"/>
    <property type="project" value="UniProtKB-SubCell"/>
</dbReference>
<dbReference type="GO" id="GO:0032153">
    <property type="term" value="C:cell division site"/>
    <property type="evidence" value="ECO:0007669"/>
    <property type="project" value="UniProtKB-UniRule"/>
</dbReference>
<keyword evidence="1 6" id="KW-1003">Cell membrane</keyword>
<organism evidence="9 10">
    <name type="scientific">Furfurilactobacillus siliginis</name>
    <dbReference type="NCBI Taxonomy" id="348151"/>
    <lineage>
        <taxon>Bacteria</taxon>
        <taxon>Bacillati</taxon>
        <taxon>Bacillota</taxon>
        <taxon>Bacilli</taxon>
        <taxon>Lactobacillales</taxon>
        <taxon>Lactobacillaceae</taxon>
        <taxon>Furfurilactobacillus</taxon>
    </lineage>
</organism>
<comment type="caution">
    <text evidence="9">The sequence shown here is derived from an EMBL/GenBank/DDBJ whole genome shotgun (WGS) entry which is preliminary data.</text>
</comment>
<dbReference type="GO" id="GO:0043093">
    <property type="term" value="P:FtsZ-dependent cytokinesis"/>
    <property type="evidence" value="ECO:0007669"/>
    <property type="project" value="UniProtKB-UniRule"/>
</dbReference>
<evidence type="ECO:0000256" key="2">
    <source>
        <dbReference type="ARBA" id="ARBA00022618"/>
    </source>
</evidence>
<feature type="compositionally biased region" description="Low complexity" evidence="7">
    <location>
        <begin position="282"/>
        <end position="300"/>
    </location>
</feature>
<gene>
    <name evidence="6" type="primary">divIB</name>
    <name evidence="9" type="ORF">LSI01_02690</name>
</gene>
<sequence>MIIANRVKAKQKTSWWRRLFHRRPKLTIAKPPVKPLQPINATPPKPPHNDMANRHRRHWLAGVFATGIVVAGILGSPLFAVQQITAKPTRNLSAKQVVTASGVITGQPMWTIWGHQGKILQAARNNNDLIQDIRVTTSGLGKVQLQAKEYRQAGYLVKGDRYYVVIENGRILHTALQHPTASYPVYGGFKHDAMFATVIHQYAGLPADVKRGISQIDFAPHKANPERLHLFMNDGNEVYASASTLRSKMKYYAGIASQMNGKGIINLEVGAYSYPFGFNDSSVPSESETSTSQSPSDSTTATNEQTSQAGQPATQ</sequence>
<evidence type="ECO:0000256" key="6">
    <source>
        <dbReference type="HAMAP-Rule" id="MF_00912"/>
    </source>
</evidence>
<dbReference type="Pfam" id="PF03799">
    <property type="entry name" value="FtsQ_DivIB_C"/>
    <property type="match status" value="1"/>
</dbReference>
<dbReference type="InterPro" id="IPR005548">
    <property type="entry name" value="Cell_div_FtsQ/DivIB_C"/>
</dbReference>
<dbReference type="InterPro" id="IPR050487">
    <property type="entry name" value="FtsQ_DivIB"/>
</dbReference>
<keyword evidence="4 6" id="KW-1133">Transmembrane helix</keyword>
<feature type="transmembrane region" description="Helical" evidence="6">
    <location>
        <begin position="59"/>
        <end position="80"/>
    </location>
</feature>
<protein>
    <recommendedName>
        <fullName evidence="6">Cell division protein DivIB</fullName>
    </recommendedName>
</protein>
<keyword evidence="3 6" id="KW-0812">Transmembrane</keyword>
<dbReference type="AlphaFoldDB" id="A0A510VLY9"/>
<feature type="region of interest" description="Disordered" evidence="7">
    <location>
        <begin position="282"/>
        <end position="315"/>
    </location>
</feature>
<dbReference type="PANTHER" id="PTHR37820">
    <property type="entry name" value="CELL DIVISION PROTEIN DIVIB"/>
    <property type="match status" value="1"/>
</dbReference>
<comment type="function">
    <text evidence="6">Cell division protein that may be involved in stabilizing or promoting the assembly of the division complex.</text>
</comment>
<evidence type="ECO:0000256" key="4">
    <source>
        <dbReference type="ARBA" id="ARBA00022989"/>
    </source>
</evidence>
<reference evidence="9 10" key="1">
    <citation type="submission" date="2019-07" db="EMBL/GenBank/DDBJ databases">
        <title>Whole genome shotgun sequence of Lactobacillus siliginis NBRC 101315.</title>
        <authorList>
            <person name="Hosoyama A."/>
            <person name="Uohara A."/>
            <person name="Ohji S."/>
            <person name="Ichikawa N."/>
        </authorList>
    </citation>
    <scope>NUCLEOTIDE SEQUENCE [LARGE SCALE GENOMIC DNA]</scope>
    <source>
        <strain evidence="9 10">NBRC 101315</strain>
    </source>
</reference>
<comment type="subcellular location">
    <subcellularLocation>
        <location evidence="6">Cell membrane</location>
        <topology evidence="6">Single-pass type II membrane protein</topology>
    </subcellularLocation>
    <text evidence="6">Localizes to the division septum.</text>
</comment>
<evidence type="ECO:0000313" key="10">
    <source>
        <dbReference type="Proteomes" id="UP000321429"/>
    </source>
</evidence>
<evidence type="ECO:0000313" key="9">
    <source>
        <dbReference type="EMBL" id="GEK27958.1"/>
    </source>
</evidence>
<dbReference type="HAMAP" id="MF_00912">
    <property type="entry name" value="DivIB"/>
    <property type="match status" value="1"/>
</dbReference>
<dbReference type="EMBL" id="BJUD01000002">
    <property type="protein sequence ID" value="GEK27958.1"/>
    <property type="molecule type" value="Genomic_DNA"/>
</dbReference>
<keyword evidence="2 6" id="KW-0132">Cell division</keyword>
<evidence type="ECO:0000259" key="8">
    <source>
        <dbReference type="Pfam" id="PF03799"/>
    </source>
</evidence>
<accession>A0A510VLY9</accession>
<proteinExistence type="inferred from homology"/>
<dbReference type="Gene3D" id="3.40.50.10960">
    <property type="match status" value="1"/>
</dbReference>
<feature type="domain" description="Cell division protein FtsQ/DivIB C-terminal" evidence="8">
    <location>
        <begin position="158"/>
        <end position="259"/>
    </location>
</feature>
<name>A0A510VLY9_9LACO</name>
<keyword evidence="5 6" id="KW-0131">Cell cycle</keyword>